<dbReference type="GO" id="GO:0004820">
    <property type="term" value="F:glycine-tRNA ligase activity"/>
    <property type="evidence" value="ECO:0007669"/>
    <property type="project" value="UniProtKB-EC"/>
</dbReference>
<dbReference type="HAMAP" id="MF_00253_B">
    <property type="entry name" value="Gly_tRNA_synth_B"/>
    <property type="match status" value="1"/>
</dbReference>
<feature type="domain" description="Aminoacyl-transfer RNA synthetases class-II family profile" evidence="9">
    <location>
        <begin position="214"/>
        <end position="420"/>
    </location>
</feature>
<dbReference type="OrthoDB" id="57698at2759"/>
<dbReference type="PROSITE" id="PS50862">
    <property type="entry name" value="AA_TRNA_LIGASE_II"/>
    <property type="match status" value="1"/>
</dbReference>
<dbReference type="Gene3D" id="3.30.930.10">
    <property type="entry name" value="Bira Bifunctional Protein, Domain 2"/>
    <property type="match status" value="1"/>
</dbReference>
<evidence type="ECO:0000256" key="1">
    <source>
        <dbReference type="ARBA" id="ARBA00008226"/>
    </source>
</evidence>
<evidence type="ECO:0000256" key="4">
    <source>
        <dbReference type="ARBA" id="ARBA00022598"/>
    </source>
</evidence>
<dbReference type="AlphaFoldDB" id="A0A976IIJ6"/>
<dbReference type="GO" id="GO:0044281">
    <property type="term" value="P:small molecule metabolic process"/>
    <property type="evidence" value="ECO:0007669"/>
    <property type="project" value="UniProtKB-ARBA"/>
</dbReference>
<sequence length="512" mass="58467">MAVTSLEINICTHCFNRSLEGIAKYASAINKISMLARCIRGVATKPTTNLQERVVALCRHRGFVFPGSELYGGLANSFDYGPLGVLMKKNVIDRWWFEFVQKRPDCVGLDSAVLLNSAVWKASGHVDNFTDPMTVCSNCNTRVRVDQLLESKLNSDDNTDALALPSLAQLDELLKTHDVACPKCNKTQSFLPAKHFNLLFRTNMGATDETCEWIYLRPETAQGAYINFSIVQSTMRKKLPFGIGQVGKSFRNEISPGHFLFRTREFEQLELQYFTHPRESDDWYQYWINQCYKFLITYGIRPDSLRKHEHSPEELAHYARATTDIQFKYPFGWSELWGIANRTSYDLKKHMDASGKSLKYHDAVAKEDFLPHVIEPALGAGRVILSMLLEAYDEEEVNGRQRTVLRLHPEISPYRFAVLPLVKKEPLLAIAQQLFENLSASASTDYDLSGSIGRRYRRQDEIGTPMCFTIDFETLEDKCVTVRDRDSMEQKRVSIEHILQGTAIKQSTFSCF</sequence>
<evidence type="ECO:0000256" key="5">
    <source>
        <dbReference type="ARBA" id="ARBA00022741"/>
    </source>
</evidence>
<dbReference type="KEGG" id="blac:94352988"/>
<dbReference type="Gene3D" id="3.40.50.800">
    <property type="entry name" value="Anticodon-binding domain"/>
    <property type="match status" value="1"/>
</dbReference>
<keyword evidence="7" id="KW-0648">Protein biosynthesis</keyword>
<dbReference type="PANTHER" id="PTHR10745">
    <property type="entry name" value="GLYCYL-TRNA SYNTHETASE/DNA POLYMERASE SUBUNIT GAMMA-2"/>
    <property type="match status" value="1"/>
</dbReference>
<dbReference type="EMBL" id="SHOA02000012">
    <property type="protein sequence ID" value="TDH72455.1"/>
    <property type="molecule type" value="Genomic_DNA"/>
</dbReference>
<organism evidence="10 11">
    <name type="scientific">Bremia lactucae</name>
    <name type="common">Lettuce downy mildew</name>
    <dbReference type="NCBI Taxonomy" id="4779"/>
    <lineage>
        <taxon>Eukaryota</taxon>
        <taxon>Sar</taxon>
        <taxon>Stramenopiles</taxon>
        <taxon>Oomycota</taxon>
        <taxon>Peronosporomycetes</taxon>
        <taxon>Peronosporales</taxon>
        <taxon>Peronosporaceae</taxon>
        <taxon>Bremia</taxon>
    </lineage>
</organism>
<dbReference type="SUPFAM" id="SSF52954">
    <property type="entry name" value="Class II aaRS ABD-related"/>
    <property type="match status" value="1"/>
</dbReference>
<dbReference type="Proteomes" id="UP000294530">
    <property type="component" value="Unassembled WGS sequence"/>
</dbReference>
<dbReference type="RefSeq" id="XP_067821954.1">
    <property type="nucleotide sequence ID" value="XM_067967317.1"/>
</dbReference>
<dbReference type="InterPro" id="IPR036621">
    <property type="entry name" value="Anticodon-bd_dom_sf"/>
</dbReference>
<comment type="similarity">
    <text evidence="1">Belongs to the class-II aminoacyl-tRNA synthetase family.</text>
</comment>
<dbReference type="CDD" id="cd00774">
    <property type="entry name" value="GlyRS-like_core"/>
    <property type="match status" value="1"/>
</dbReference>
<dbReference type="InterPro" id="IPR027031">
    <property type="entry name" value="Gly-tRNA_synthase/POLG2"/>
</dbReference>
<evidence type="ECO:0000313" key="11">
    <source>
        <dbReference type="Proteomes" id="UP000294530"/>
    </source>
</evidence>
<evidence type="ECO:0000313" key="10">
    <source>
        <dbReference type="EMBL" id="TDH72455.1"/>
    </source>
</evidence>
<dbReference type="InterPro" id="IPR033731">
    <property type="entry name" value="GlyRS-like_core"/>
</dbReference>
<dbReference type="CDD" id="cd00858">
    <property type="entry name" value="GlyRS_anticodon"/>
    <property type="match status" value="1"/>
</dbReference>
<evidence type="ECO:0000256" key="7">
    <source>
        <dbReference type="ARBA" id="ARBA00022917"/>
    </source>
</evidence>
<evidence type="ECO:0000256" key="2">
    <source>
        <dbReference type="ARBA" id="ARBA00012829"/>
    </source>
</evidence>
<dbReference type="InterPro" id="IPR006195">
    <property type="entry name" value="aa-tRNA-synth_II"/>
</dbReference>
<dbReference type="Pfam" id="PF00587">
    <property type="entry name" value="tRNA-synt_2b"/>
    <property type="match status" value="1"/>
</dbReference>
<keyword evidence="8" id="KW-0030">Aminoacyl-tRNA synthetase</keyword>
<evidence type="ECO:0000259" key="9">
    <source>
        <dbReference type="PROSITE" id="PS50862"/>
    </source>
</evidence>
<name>A0A976IIJ6_BRELC</name>
<dbReference type="NCBIfam" id="TIGR00389">
    <property type="entry name" value="glyS_dimeric"/>
    <property type="match status" value="1"/>
</dbReference>
<evidence type="ECO:0000256" key="6">
    <source>
        <dbReference type="ARBA" id="ARBA00022840"/>
    </source>
</evidence>
<reference evidence="10 11" key="1">
    <citation type="journal article" date="2021" name="Genome Biol.">
        <title>AFLAP: assembly-free linkage analysis pipeline using k-mers from genome sequencing data.</title>
        <authorList>
            <person name="Fletcher K."/>
            <person name="Zhang L."/>
            <person name="Gil J."/>
            <person name="Han R."/>
            <person name="Cavanaugh K."/>
            <person name="Michelmore R."/>
        </authorList>
    </citation>
    <scope>NUCLEOTIDE SEQUENCE [LARGE SCALE GENOMIC DNA]</scope>
    <source>
        <strain evidence="10 11">SF5</strain>
    </source>
</reference>
<gene>
    <name evidence="10" type="ORF">CCR75_009276</name>
</gene>
<dbReference type="GO" id="GO:0006264">
    <property type="term" value="P:mitochondrial DNA replication"/>
    <property type="evidence" value="ECO:0007669"/>
    <property type="project" value="TreeGrafter"/>
</dbReference>
<dbReference type="InterPro" id="IPR002314">
    <property type="entry name" value="aa-tRNA-synt_IIb"/>
</dbReference>
<evidence type="ECO:0000256" key="3">
    <source>
        <dbReference type="ARBA" id="ARBA00022490"/>
    </source>
</evidence>
<keyword evidence="5" id="KW-0547">Nucleotide-binding</keyword>
<keyword evidence="6" id="KW-0067">ATP-binding</keyword>
<dbReference type="PRINTS" id="PR01043">
    <property type="entry name" value="TRNASYNTHGLY"/>
</dbReference>
<keyword evidence="4" id="KW-0436">Ligase</keyword>
<dbReference type="InterPro" id="IPR004154">
    <property type="entry name" value="Anticodon-bd"/>
</dbReference>
<dbReference type="EC" id="6.1.1.14" evidence="2"/>
<protein>
    <recommendedName>
        <fullName evidence="2">glycine--tRNA ligase</fullName>
        <ecNumber evidence="2">6.1.1.14</ecNumber>
    </recommendedName>
</protein>
<evidence type="ECO:0000256" key="8">
    <source>
        <dbReference type="ARBA" id="ARBA00023146"/>
    </source>
</evidence>
<dbReference type="InterPro" id="IPR002315">
    <property type="entry name" value="tRNA-synt_gly"/>
</dbReference>
<dbReference type="PANTHER" id="PTHR10745:SF8">
    <property type="entry name" value="DNA POLYMERASE SUBUNIT GAMMA-2, MITOCHONDRIAL"/>
    <property type="match status" value="1"/>
</dbReference>
<proteinExistence type="inferred from homology"/>
<dbReference type="InterPro" id="IPR022961">
    <property type="entry name" value="Gly_tRNA_ligase_bac"/>
</dbReference>
<accession>A0A976IIJ6</accession>
<dbReference type="InterPro" id="IPR045864">
    <property type="entry name" value="aa-tRNA-synth_II/BPL/LPL"/>
</dbReference>
<dbReference type="GO" id="GO:0005739">
    <property type="term" value="C:mitochondrion"/>
    <property type="evidence" value="ECO:0007669"/>
    <property type="project" value="TreeGrafter"/>
</dbReference>
<keyword evidence="11" id="KW-1185">Reference proteome</keyword>
<keyword evidence="3" id="KW-0963">Cytoplasm</keyword>
<dbReference type="FunFam" id="3.40.50.800:FF:000002">
    <property type="entry name" value="Glycine--tRNA ligase"/>
    <property type="match status" value="1"/>
</dbReference>
<dbReference type="GeneID" id="94352988"/>
<dbReference type="GO" id="GO:0005524">
    <property type="term" value="F:ATP binding"/>
    <property type="evidence" value="ECO:0007669"/>
    <property type="project" value="UniProtKB-KW"/>
</dbReference>
<dbReference type="NCBIfam" id="NF003211">
    <property type="entry name" value="PRK04173.1"/>
    <property type="match status" value="1"/>
</dbReference>
<dbReference type="GO" id="GO:0006426">
    <property type="term" value="P:glycyl-tRNA aminoacylation"/>
    <property type="evidence" value="ECO:0007669"/>
    <property type="project" value="InterPro"/>
</dbReference>
<dbReference type="SUPFAM" id="SSF55681">
    <property type="entry name" value="Class II aaRS and biotin synthetases"/>
    <property type="match status" value="1"/>
</dbReference>
<comment type="caution">
    <text evidence="10">The sequence shown here is derived from an EMBL/GenBank/DDBJ whole genome shotgun (WGS) entry which is preliminary data.</text>
</comment>
<dbReference type="Pfam" id="PF03129">
    <property type="entry name" value="HGTP_anticodon"/>
    <property type="match status" value="1"/>
</dbReference>